<proteinExistence type="predicted"/>
<dbReference type="RefSeq" id="WP_208034928.1">
    <property type="nucleotide sequence ID" value="NZ_CP071839.1"/>
</dbReference>
<dbReference type="EMBL" id="CP071839">
    <property type="protein sequence ID" value="QTE01498.1"/>
    <property type="molecule type" value="Genomic_DNA"/>
</dbReference>
<sequence>MERRPARQEPAHDLEHRGAGPRGRSRAYGMERRDARQEPAHDPQRRGAGPSEGSGRMTRRAGAQARVQEVWS</sequence>
<evidence type="ECO:0000313" key="3">
    <source>
        <dbReference type="Proteomes" id="UP000663908"/>
    </source>
</evidence>
<feature type="compositionally biased region" description="Basic and acidic residues" evidence="1">
    <location>
        <begin position="29"/>
        <end position="45"/>
    </location>
</feature>
<name>A0ABX7TXN9_STRCY</name>
<protein>
    <submittedName>
        <fullName evidence="2">Uncharacterized protein</fullName>
    </submittedName>
</protein>
<feature type="region of interest" description="Disordered" evidence="1">
    <location>
        <begin position="1"/>
        <end position="72"/>
    </location>
</feature>
<dbReference type="Proteomes" id="UP000663908">
    <property type="component" value="Chromosome"/>
</dbReference>
<evidence type="ECO:0000313" key="2">
    <source>
        <dbReference type="EMBL" id="QTE01498.1"/>
    </source>
</evidence>
<feature type="compositionally biased region" description="Basic and acidic residues" evidence="1">
    <location>
        <begin position="1"/>
        <end position="18"/>
    </location>
</feature>
<accession>A0ABX7TXN9</accession>
<keyword evidence="3" id="KW-1185">Reference proteome</keyword>
<reference evidence="2 3" key="1">
    <citation type="submission" date="2021-03" db="EMBL/GenBank/DDBJ databases">
        <title>Complete genome sequence of Streptomyces cyanogenus S136, producer of anticancer angucycline landomycin A.</title>
        <authorList>
            <person name="Hrab P."/>
            <person name="Ruckert C."/>
            <person name="Busche T."/>
            <person name="Ostash I."/>
            <person name="Kalinowski J."/>
            <person name="Fedorenko V."/>
            <person name="Yushchuk O."/>
            <person name="Ostash B."/>
        </authorList>
    </citation>
    <scope>NUCLEOTIDE SEQUENCE [LARGE SCALE GENOMIC DNA]</scope>
    <source>
        <strain evidence="2 3">S136</strain>
    </source>
</reference>
<evidence type="ECO:0000256" key="1">
    <source>
        <dbReference type="SAM" id="MobiDB-lite"/>
    </source>
</evidence>
<gene>
    <name evidence="2" type="ORF">S1361_29490</name>
</gene>
<organism evidence="2 3">
    <name type="scientific">Streptomyces cyanogenus</name>
    <dbReference type="NCBI Taxonomy" id="80860"/>
    <lineage>
        <taxon>Bacteria</taxon>
        <taxon>Bacillati</taxon>
        <taxon>Actinomycetota</taxon>
        <taxon>Actinomycetes</taxon>
        <taxon>Kitasatosporales</taxon>
        <taxon>Streptomycetaceae</taxon>
        <taxon>Streptomyces</taxon>
    </lineage>
</organism>